<evidence type="ECO:0000256" key="1">
    <source>
        <dbReference type="SAM" id="MobiDB-lite"/>
    </source>
</evidence>
<evidence type="ECO:0000313" key="2">
    <source>
        <dbReference type="EMBL" id="EEH06204.1"/>
    </source>
</evidence>
<evidence type="ECO:0000313" key="3">
    <source>
        <dbReference type="Proteomes" id="UP000001631"/>
    </source>
</evidence>
<feature type="region of interest" description="Disordered" evidence="1">
    <location>
        <begin position="1"/>
        <end position="37"/>
    </location>
</feature>
<dbReference type="AlphaFoldDB" id="C0NR90"/>
<dbReference type="GeneID" id="69038536"/>
<keyword evidence="3" id="KW-1185">Reference proteome</keyword>
<proteinExistence type="predicted"/>
<dbReference type="InParanoid" id="C0NR90"/>
<dbReference type="HOGENOM" id="CLU_2222468_0_0_1"/>
<accession>C0NR90</accession>
<organism evidence="2 3">
    <name type="scientific">Ajellomyces capsulatus (strain G186AR / H82 / ATCC MYA-2454 / RMSCC 2432)</name>
    <name type="common">Darling's disease fungus</name>
    <name type="synonym">Histoplasma capsulatum</name>
    <dbReference type="NCBI Taxonomy" id="447093"/>
    <lineage>
        <taxon>Eukaryota</taxon>
        <taxon>Fungi</taxon>
        <taxon>Dikarya</taxon>
        <taxon>Ascomycota</taxon>
        <taxon>Pezizomycotina</taxon>
        <taxon>Eurotiomycetes</taxon>
        <taxon>Eurotiomycetidae</taxon>
        <taxon>Onygenales</taxon>
        <taxon>Ajellomycetaceae</taxon>
        <taxon>Histoplasma</taxon>
    </lineage>
</organism>
<dbReference type="EMBL" id="GG663369">
    <property type="protein sequence ID" value="EEH06204.1"/>
    <property type="molecule type" value="Genomic_DNA"/>
</dbReference>
<reference evidence="2" key="1">
    <citation type="submission" date="2009-02" db="EMBL/GenBank/DDBJ databases">
        <title>The Genome Sequence of Ajellomyces capsulatus strain G186AR.</title>
        <authorList>
            <consortium name="The Broad Institute Genome Sequencing Platform"/>
            <person name="Champion M."/>
            <person name="Cuomo C."/>
            <person name="Ma L.-J."/>
            <person name="Henn M.R."/>
            <person name="Sil A."/>
            <person name="Goldman B."/>
            <person name="Young S.K."/>
            <person name="Kodira C.D."/>
            <person name="Zeng Q."/>
            <person name="Koehrsen M."/>
            <person name="Alvarado L."/>
            <person name="Berlin A."/>
            <person name="Borenstein D."/>
            <person name="Chen Z."/>
            <person name="Engels R."/>
            <person name="Freedman E."/>
            <person name="Gellesch M."/>
            <person name="Goldberg J."/>
            <person name="Griggs A."/>
            <person name="Gujja S."/>
            <person name="Heiman D."/>
            <person name="Hepburn T."/>
            <person name="Howarth C."/>
            <person name="Jen D."/>
            <person name="Larson L."/>
            <person name="Lewis B."/>
            <person name="Mehta T."/>
            <person name="Park D."/>
            <person name="Pearson M."/>
            <person name="Roberts A."/>
            <person name="Saif S."/>
            <person name="Shea T."/>
            <person name="Shenoy N."/>
            <person name="Sisk P."/>
            <person name="Stolte C."/>
            <person name="Sykes S."/>
            <person name="Walk T."/>
            <person name="White J."/>
            <person name="Yandava C."/>
            <person name="Klein B."/>
            <person name="McEwen J.G."/>
            <person name="Puccia R."/>
            <person name="Goldman G.H."/>
            <person name="Felipe M.S."/>
            <person name="Nino-Vega G."/>
            <person name="San-Blas G."/>
            <person name="Taylor J."/>
            <person name="Mendoza L."/>
            <person name="Galagan J."/>
            <person name="Nusbaum C."/>
            <person name="Birren B."/>
        </authorList>
    </citation>
    <scope>NUCLEOTIDE SEQUENCE</scope>
    <source>
        <strain evidence="2">G186AR</strain>
    </source>
</reference>
<sequence>MAKMKFEASNIGVRNKKSGLEENRSSTAQSNRKNHEYLQHRNRYMFHIIIESHGQSSNAFQENLRKPESKRSTVKRVAYAVASDIESGKAKDSPVVLKGGSVWRLD</sequence>
<dbReference type="RefSeq" id="XP_045286685.1">
    <property type="nucleotide sequence ID" value="XM_045432569.1"/>
</dbReference>
<gene>
    <name evidence="2" type="ORF">HCBG_05520</name>
</gene>
<protein>
    <submittedName>
        <fullName evidence="2">Uncharacterized protein</fullName>
    </submittedName>
</protein>
<dbReference type="Proteomes" id="UP000001631">
    <property type="component" value="Unassembled WGS sequence"/>
</dbReference>
<name>C0NR90_AJECG</name>